<reference evidence="2 3" key="1">
    <citation type="submission" date="2019-07" db="EMBL/GenBank/DDBJ databases">
        <title>Full genome sequence of Devosia sp. Gsoil 520.</title>
        <authorList>
            <person name="Im W.-T."/>
        </authorList>
    </citation>
    <scope>NUCLEOTIDE SEQUENCE [LARGE SCALE GENOMIC DNA]</scope>
    <source>
        <strain evidence="2 3">Gsoil 520</strain>
    </source>
</reference>
<dbReference type="Proteomes" id="UP000315364">
    <property type="component" value="Chromosome"/>
</dbReference>
<evidence type="ECO:0000313" key="2">
    <source>
        <dbReference type="EMBL" id="QDZ09900.1"/>
    </source>
</evidence>
<dbReference type="InterPro" id="IPR005532">
    <property type="entry name" value="SUMF_dom"/>
</dbReference>
<feature type="domain" description="Sulfatase-modifying factor enzyme-like" evidence="1">
    <location>
        <begin position="61"/>
        <end position="331"/>
    </location>
</feature>
<protein>
    <submittedName>
        <fullName evidence="2">Formylglycine-generating enzyme family protein</fullName>
    </submittedName>
</protein>
<dbReference type="Pfam" id="PF03781">
    <property type="entry name" value="FGE-sulfatase"/>
    <property type="match status" value="1"/>
</dbReference>
<evidence type="ECO:0000259" key="1">
    <source>
        <dbReference type="Pfam" id="PF03781"/>
    </source>
</evidence>
<dbReference type="OrthoDB" id="9768004at2"/>
<dbReference type="KEGG" id="dea:FPZ08_03560"/>
<dbReference type="AlphaFoldDB" id="A0A5B8LRN8"/>
<dbReference type="InterPro" id="IPR016187">
    <property type="entry name" value="CTDL_fold"/>
</dbReference>
<evidence type="ECO:0000313" key="3">
    <source>
        <dbReference type="Proteomes" id="UP000315364"/>
    </source>
</evidence>
<dbReference type="InterPro" id="IPR051043">
    <property type="entry name" value="Sulfatase_Mod_Factor_Kinase"/>
</dbReference>
<accession>A0A5B8LRN8</accession>
<gene>
    <name evidence="2" type="ORF">FPZ08_03560</name>
</gene>
<dbReference type="PANTHER" id="PTHR23150">
    <property type="entry name" value="SULFATASE MODIFYING FACTOR 1, 2"/>
    <property type="match status" value="1"/>
</dbReference>
<sequence>MVARTGLARVEVSLLMHRFFAAYIALTILCAAPVAAAPAVLSLEQEQGLETGDSFSECEGCPEMVVVPAGTFVMGSEANVFAQPLHDVRIAARFAVSSTEVSVAQYEAFIEATGHSSEPGCSVVEDVYNGYIERREELSWRDPGFPQTPAHPVTCVTWNDAEAYVAWLAQVTGKPYRLLTEAEWEYAARGGTTTPYAFGADTSDICLYGNGADKTMQYSAERPDVITDIHDFACSDGYVFTAPVGSFAANPFGLYDMQGNVYEWLVDCSAMLATGRGYQDAPADGSAWMLDDCRSHAMRGGGWASAARELQVADRAEGALPMDDTGIRVARDLLPYREGPQ</sequence>
<dbReference type="SUPFAM" id="SSF56436">
    <property type="entry name" value="C-type lectin-like"/>
    <property type="match status" value="1"/>
</dbReference>
<dbReference type="GO" id="GO:0120147">
    <property type="term" value="F:formylglycine-generating oxidase activity"/>
    <property type="evidence" value="ECO:0007669"/>
    <property type="project" value="TreeGrafter"/>
</dbReference>
<dbReference type="Gene3D" id="3.90.1580.10">
    <property type="entry name" value="paralog of FGE (formylglycine-generating enzyme)"/>
    <property type="match status" value="1"/>
</dbReference>
<dbReference type="InterPro" id="IPR042095">
    <property type="entry name" value="SUMF_sf"/>
</dbReference>
<dbReference type="PANTHER" id="PTHR23150:SF35">
    <property type="entry name" value="BLL6746 PROTEIN"/>
    <property type="match status" value="1"/>
</dbReference>
<dbReference type="EMBL" id="CP042304">
    <property type="protein sequence ID" value="QDZ09900.1"/>
    <property type="molecule type" value="Genomic_DNA"/>
</dbReference>
<keyword evidence="3" id="KW-1185">Reference proteome</keyword>
<name>A0A5B8LRN8_9HYPH</name>
<proteinExistence type="predicted"/>
<organism evidence="2 3">
    <name type="scientific">Devosia ginsengisoli</name>
    <dbReference type="NCBI Taxonomy" id="400770"/>
    <lineage>
        <taxon>Bacteria</taxon>
        <taxon>Pseudomonadati</taxon>
        <taxon>Pseudomonadota</taxon>
        <taxon>Alphaproteobacteria</taxon>
        <taxon>Hyphomicrobiales</taxon>
        <taxon>Devosiaceae</taxon>
        <taxon>Devosia</taxon>
    </lineage>
</organism>